<dbReference type="OrthoDB" id="49016at2759"/>
<dbReference type="InterPro" id="IPR012990">
    <property type="entry name" value="Beta-sandwich_Sec23_24"/>
</dbReference>
<evidence type="ECO:0000256" key="4">
    <source>
        <dbReference type="SAM" id="MobiDB-lite"/>
    </source>
</evidence>
<dbReference type="Gene3D" id="2.60.40.1670">
    <property type="entry name" value="beta-sandwich domain of Sec23/24"/>
    <property type="match status" value="1"/>
</dbReference>
<organism evidence="9 10">
    <name type="scientific">Stentor coeruleus</name>
    <dbReference type="NCBI Taxonomy" id="5963"/>
    <lineage>
        <taxon>Eukaryota</taxon>
        <taxon>Sar</taxon>
        <taxon>Alveolata</taxon>
        <taxon>Ciliophora</taxon>
        <taxon>Postciliodesmatophora</taxon>
        <taxon>Heterotrichea</taxon>
        <taxon>Heterotrichida</taxon>
        <taxon>Stentoridae</taxon>
        <taxon>Stentor</taxon>
    </lineage>
</organism>
<dbReference type="Gene3D" id="1.20.120.730">
    <property type="entry name" value="Sec23/Sec24 helical domain"/>
    <property type="match status" value="1"/>
</dbReference>
<feature type="domain" description="Sec23/Sec24 helical" evidence="7">
    <location>
        <begin position="532"/>
        <end position="627"/>
    </location>
</feature>
<dbReference type="Gene3D" id="2.30.30.380">
    <property type="entry name" value="Zn-finger domain of Sec23/24"/>
    <property type="match status" value="1"/>
</dbReference>
<dbReference type="GO" id="GO:0006886">
    <property type="term" value="P:intracellular protein transport"/>
    <property type="evidence" value="ECO:0007669"/>
    <property type="project" value="InterPro"/>
</dbReference>
<evidence type="ECO:0000259" key="7">
    <source>
        <dbReference type="Pfam" id="PF04815"/>
    </source>
</evidence>
<feature type="domain" description="Zinc finger Sec23/Sec24-type" evidence="5">
    <location>
        <begin position="130"/>
        <end position="168"/>
    </location>
</feature>
<keyword evidence="2" id="KW-0813">Transport</keyword>
<evidence type="ECO:0000259" key="8">
    <source>
        <dbReference type="Pfam" id="PF08033"/>
    </source>
</evidence>
<sequence>MSEGSRLPHLQRPYYQTSEPINVPTPAPVPKPVQREQKIQTESLPRPLNRQDEHLGVFTTLGQLPPSPNSLFSVKEQGISNPRLLRLTMNSIPTESGICSNIGLPLAAIWQPLAELSSDDEQVQKIETLPFRCSRCFAYINSFFKFTDNGRKCLCNICGMSLDTPEIYMRDRASRPELYAGTYDFKAPADYSNRPTQIPLYLFCVDVSAPALQSRIIYQVIASITALLDCLPYPERTLIGLITFDSSIQIFKVATNGELSEIVMTDIEDPFIPESVTGCCYNAGTDRIKLDSLLYKLSEWTFPNTTKQSLSPGAVLYAIKEHMLKARGGRVLMFISQSGLIGKLNLPQKPEIKPVHTEKQSLYNPAESYLQLGQDCCGEDICVDIFACTHQQINSASLASLCSQTGGDFYYYPGFKTEVDGEKLYYQIVRILTRPQGSQVVMRARCSNGLSVDYYIGKYKRKGPVEMETACIDSDKSIVVLLKYDEKLNEATDYYIQCAMLYSTAQGERLIRICNGKLYATRSIPNILKAADVDAVSNAFLKISVQNMYEMPLNTIRENWINNVIKLLVSHRQSLGDNDYSKILVPETLKLIPLYCNSALKQPGLTLANETLDMRISSLYSLLSISVYGSRLLLYPKIYSLGDIQSQTHQPGTFSENSLVILPKLIANSHEFIKSDNVYLINNGEILLVFIGKNISHDFILNVWGFDGPEELFNNPDYWQIGNNDNEENQKVMTVIQDVRAKNPGVYASLYFYFEGLSANDMVFKTMLVEDNSATELGYGDFLMRIHRVVINKVRKD</sequence>
<reference evidence="9 10" key="1">
    <citation type="submission" date="2016-11" db="EMBL/GenBank/DDBJ databases">
        <title>The macronuclear genome of Stentor coeruleus: a giant cell with tiny introns.</title>
        <authorList>
            <person name="Slabodnick M."/>
            <person name="Ruby J.G."/>
            <person name="Reiff S.B."/>
            <person name="Swart E.C."/>
            <person name="Gosai S."/>
            <person name="Prabakaran S."/>
            <person name="Witkowska E."/>
            <person name="Larue G.E."/>
            <person name="Fisher S."/>
            <person name="Freeman R.M."/>
            <person name="Gunawardena J."/>
            <person name="Chu W."/>
            <person name="Stover N.A."/>
            <person name="Gregory B.D."/>
            <person name="Nowacki M."/>
            <person name="Derisi J."/>
            <person name="Roy S.W."/>
            <person name="Marshall W.F."/>
            <person name="Sood P."/>
        </authorList>
    </citation>
    <scope>NUCLEOTIDE SEQUENCE [LARGE SCALE GENOMIC DNA]</scope>
    <source>
        <strain evidence="9">WM001</strain>
    </source>
</reference>
<name>A0A1R2BD22_9CILI</name>
<feature type="domain" description="Sec23/Sec24 beta-sandwich" evidence="8">
    <location>
        <begin position="438"/>
        <end position="518"/>
    </location>
</feature>
<dbReference type="SUPFAM" id="SSF53300">
    <property type="entry name" value="vWA-like"/>
    <property type="match status" value="1"/>
</dbReference>
<dbReference type="SUPFAM" id="SSF81811">
    <property type="entry name" value="Helical domain of Sec23/24"/>
    <property type="match status" value="1"/>
</dbReference>
<dbReference type="InterPro" id="IPR006896">
    <property type="entry name" value="Sec23/24_trunk_dom"/>
</dbReference>
<dbReference type="Pfam" id="PF04810">
    <property type="entry name" value="zf-Sec23_Sec24"/>
    <property type="match status" value="1"/>
</dbReference>
<dbReference type="GO" id="GO:0030127">
    <property type="term" value="C:COPII vesicle coat"/>
    <property type="evidence" value="ECO:0007669"/>
    <property type="project" value="InterPro"/>
</dbReference>
<dbReference type="InterPro" id="IPR006895">
    <property type="entry name" value="Znf_Sec23_Sec24"/>
</dbReference>
<dbReference type="GO" id="GO:0090110">
    <property type="term" value="P:COPII-coated vesicle cargo loading"/>
    <property type="evidence" value="ECO:0007669"/>
    <property type="project" value="TreeGrafter"/>
</dbReference>
<comment type="caution">
    <text evidence="9">The sequence shown here is derived from an EMBL/GenBank/DDBJ whole genome shotgun (WGS) entry which is preliminary data.</text>
</comment>
<dbReference type="AlphaFoldDB" id="A0A1R2BD22"/>
<comment type="similarity">
    <text evidence="1">Belongs to the SEC23/SEC24 family. SEC24 subfamily.</text>
</comment>
<dbReference type="SUPFAM" id="SSF82919">
    <property type="entry name" value="Zn-finger domain of Sec23/24"/>
    <property type="match status" value="1"/>
</dbReference>
<protein>
    <submittedName>
        <fullName evidence="9">Uncharacterized protein</fullName>
    </submittedName>
</protein>
<gene>
    <name evidence="9" type="ORF">SteCoe_26375</name>
</gene>
<feature type="region of interest" description="Disordered" evidence="4">
    <location>
        <begin position="1"/>
        <end position="42"/>
    </location>
</feature>
<evidence type="ECO:0000313" key="10">
    <source>
        <dbReference type="Proteomes" id="UP000187209"/>
    </source>
</evidence>
<dbReference type="Pfam" id="PF08033">
    <property type="entry name" value="Sec23_BS"/>
    <property type="match status" value="1"/>
</dbReference>
<dbReference type="GO" id="GO:0008270">
    <property type="term" value="F:zinc ion binding"/>
    <property type="evidence" value="ECO:0007669"/>
    <property type="project" value="InterPro"/>
</dbReference>
<dbReference type="InterPro" id="IPR029006">
    <property type="entry name" value="ADF-H/Gelsolin-like_dom_sf"/>
</dbReference>
<dbReference type="EMBL" id="MPUH01000737">
    <property type="protein sequence ID" value="OMJ74663.1"/>
    <property type="molecule type" value="Genomic_DNA"/>
</dbReference>
<dbReference type="InterPro" id="IPR006900">
    <property type="entry name" value="Sec23/24_helical_dom"/>
</dbReference>
<dbReference type="Proteomes" id="UP000187209">
    <property type="component" value="Unassembled WGS sequence"/>
</dbReference>
<keyword evidence="10" id="KW-1185">Reference proteome</keyword>
<evidence type="ECO:0000256" key="1">
    <source>
        <dbReference type="ARBA" id="ARBA00008334"/>
    </source>
</evidence>
<feature type="domain" description="Sec23/Sec24 trunk" evidence="6">
    <location>
        <begin position="197"/>
        <end position="431"/>
    </location>
</feature>
<dbReference type="Pfam" id="PF04811">
    <property type="entry name" value="Sec23_trunk"/>
    <property type="match status" value="1"/>
</dbReference>
<dbReference type="SUPFAM" id="SSF82754">
    <property type="entry name" value="C-terminal, gelsolin-like domain of Sec23/24"/>
    <property type="match status" value="1"/>
</dbReference>
<dbReference type="SUPFAM" id="SSF81995">
    <property type="entry name" value="beta-sandwich domain of Sec23/24"/>
    <property type="match status" value="1"/>
</dbReference>
<dbReference type="InterPro" id="IPR036465">
    <property type="entry name" value="vWFA_dom_sf"/>
</dbReference>
<dbReference type="InterPro" id="IPR050550">
    <property type="entry name" value="SEC23_SEC24_subfamily"/>
</dbReference>
<dbReference type="InterPro" id="IPR036180">
    <property type="entry name" value="Gelsolin-like_dom_sf"/>
</dbReference>
<proteinExistence type="inferred from homology"/>
<dbReference type="PANTHER" id="PTHR13803:SF4">
    <property type="entry name" value="SECRETORY 24CD, ISOFORM C"/>
    <property type="match status" value="1"/>
</dbReference>
<dbReference type="Gene3D" id="3.40.20.10">
    <property type="entry name" value="Severin"/>
    <property type="match status" value="1"/>
</dbReference>
<dbReference type="PANTHER" id="PTHR13803">
    <property type="entry name" value="SEC24-RELATED PROTEIN"/>
    <property type="match status" value="1"/>
</dbReference>
<keyword evidence="3" id="KW-0653">Protein transport</keyword>
<dbReference type="GO" id="GO:0070971">
    <property type="term" value="C:endoplasmic reticulum exit site"/>
    <property type="evidence" value="ECO:0007669"/>
    <property type="project" value="TreeGrafter"/>
</dbReference>
<evidence type="ECO:0000256" key="3">
    <source>
        <dbReference type="ARBA" id="ARBA00022927"/>
    </source>
</evidence>
<dbReference type="InterPro" id="IPR036175">
    <property type="entry name" value="Sec23/24_helical_dom_sf"/>
</dbReference>
<dbReference type="Pfam" id="PF04815">
    <property type="entry name" value="Sec23_helical"/>
    <property type="match status" value="1"/>
</dbReference>
<accession>A0A1R2BD22</accession>
<evidence type="ECO:0000313" key="9">
    <source>
        <dbReference type="EMBL" id="OMJ74663.1"/>
    </source>
</evidence>
<dbReference type="GO" id="GO:0000149">
    <property type="term" value="F:SNARE binding"/>
    <property type="evidence" value="ECO:0007669"/>
    <property type="project" value="TreeGrafter"/>
</dbReference>
<evidence type="ECO:0000259" key="6">
    <source>
        <dbReference type="Pfam" id="PF04811"/>
    </source>
</evidence>
<evidence type="ECO:0000259" key="5">
    <source>
        <dbReference type="Pfam" id="PF04810"/>
    </source>
</evidence>
<dbReference type="Gene3D" id="3.40.50.410">
    <property type="entry name" value="von Willebrand factor, type A domain"/>
    <property type="match status" value="1"/>
</dbReference>
<dbReference type="InterPro" id="IPR036174">
    <property type="entry name" value="Znf_Sec23_Sec24_sf"/>
</dbReference>
<evidence type="ECO:0000256" key="2">
    <source>
        <dbReference type="ARBA" id="ARBA00022448"/>
    </source>
</evidence>